<comment type="similarity">
    <text evidence="1">Belongs to the BetVI family.</text>
</comment>
<comment type="caution">
    <text evidence="3">The sequence shown here is derived from an EMBL/GenBank/DDBJ whole genome shotgun (WGS) entry which is preliminary data.</text>
</comment>
<dbReference type="GO" id="GO:0005737">
    <property type="term" value="C:cytoplasm"/>
    <property type="evidence" value="ECO:0007669"/>
    <property type="project" value="TreeGrafter"/>
</dbReference>
<evidence type="ECO:0000259" key="2">
    <source>
        <dbReference type="Pfam" id="PF00407"/>
    </source>
</evidence>
<dbReference type="GO" id="GO:0038023">
    <property type="term" value="F:signaling receptor activity"/>
    <property type="evidence" value="ECO:0007669"/>
    <property type="project" value="TreeGrafter"/>
</dbReference>
<name>A0AAN8VQQ0_9MAGN</name>
<dbReference type="PANTHER" id="PTHR31213:SF64">
    <property type="entry name" value="PHYTOHORMONE-BINDING PROTEIN"/>
    <property type="match status" value="1"/>
</dbReference>
<dbReference type="Gene3D" id="3.30.530.20">
    <property type="match status" value="1"/>
</dbReference>
<sequence>MTNTCTQASEWVIYSQDEEHLAFHYQNFLSSLNISSNTRNEDRWKESMSKEAAAQAKVGVDIGTLWKAFSEDLKLLLPKVVPNFIKDAEVVEGDGGPGTVFLFSFSTDASTVRFQKEKIVDFDETLHQIGLEVIEGGPLNHGFTLYKTVFRLTKTGEQETLIDVKVVYETEIAEPHMPSGTVKKVLVFVGCLESFLLNGNAS</sequence>
<feature type="domain" description="Bet v I/Major latex protein" evidence="2">
    <location>
        <begin position="63"/>
        <end position="197"/>
    </location>
</feature>
<reference evidence="3 4" key="1">
    <citation type="submission" date="2023-12" db="EMBL/GenBank/DDBJ databases">
        <title>A high-quality genome assembly for Dillenia turbinata (Dilleniales).</title>
        <authorList>
            <person name="Chanderbali A."/>
        </authorList>
    </citation>
    <scope>NUCLEOTIDE SEQUENCE [LARGE SCALE GENOMIC DNA]</scope>
    <source>
        <strain evidence="3">LSX21</strain>
        <tissue evidence="3">Leaf</tissue>
    </source>
</reference>
<dbReference type="GO" id="GO:0004864">
    <property type="term" value="F:protein phosphatase inhibitor activity"/>
    <property type="evidence" value="ECO:0007669"/>
    <property type="project" value="TreeGrafter"/>
</dbReference>
<dbReference type="GO" id="GO:0005634">
    <property type="term" value="C:nucleus"/>
    <property type="evidence" value="ECO:0007669"/>
    <property type="project" value="TreeGrafter"/>
</dbReference>
<evidence type="ECO:0000313" key="3">
    <source>
        <dbReference type="EMBL" id="KAK6934311.1"/>
    </source>
</evidence>
<dbReference type="EMBL" id="JBAMMX010000008">
    <property type="protein sequence ID" value="KAK6934311.1"/>
    <property type="molecule type" value="Genomic_DNA"/>
</dbReference>
<dbReference type="Pfam" id="PF00407">
    <property type="entry name" value="Bet_v_1"/>
    <property type="match status" value="1"/>
</dbReference>
<gene>
    <name evidence="3" type="ORF">RJ641_034466</name>
</gene>
<keyword evidence="4" id="KW-1185">Reference proteome</keyword>
<dbReference type="GO" id="GO:0006952">
    <property type="term" value="P:defense response"/>
    <property type="evidence" value="ECO:0007669"/>
    <property type="project" value="InterPro"/>
</dbReference>
<organism evidence="3 4">
    <name type="scientific">Dillenia turbinata</name>
    <dbReference type="NCBI Taxonomy" id="194707"/>
    <lineage>
        <taxon>Eukaryota</taxon>
        <taxon>Viridiplantae</taxon>
        <taxon>Streptophyta</taxon>
        <taxon>Embryophyta</taxon>
        <taxon>Tracheophyta</taxon>
        <taxon>Spermatophyta</taxon>
        <taxon>Magnoliopsida</taxon>
        <taxon>eudicotyledons</taxon>
        <taxon>Gunneridae</taxon>
        <taxon>Pentapetalae</taxon>
        <taxon>Dilleniales</taxon>
        <taxon>Dilleniaceae</taxon>
        <taxon>Dillenia</taxon>
    </lineage>
</organism>
<accession>A0AAN8VQQ0</accession>
<protein>
    <submittedName>
        <fullName evidence="3">Bet v I/Major latex protein</fullName>
    </submittedName>
</protein>
<dbReference type="GO" id="GO:0009738">
    <property type="term" value="P:abscisic acid-activated signaling pathway"/>
    <property type="evidence" value="ECO:0007669"/>
    <property type="project" value="TreeGrafter"/>
</dbReference>
<dbReference type="FunFam" id="3.30.530.20:FF:000007">
    <property type="entry name" value="Major pollen allergen Bet v 1-A"/>
    <property type="match status" value="1"/>
</dbReference>
<evidence type="ECO:0000313" key="4">
    <source>
        <dbReference type="Proteomes" id="UP001370490"/>
    </source>
</evidence>
<dbReference type="PANTHER" id="PTHR31213">
    <property type="entry name" value="OS08G0374000 PROTEIN-RELATED"/>
    <property type="match status" value="1"/>
</dbReference>
<dbReference type="CDD" id="cd07816">
    <property type="entry name" value="Bet_v1-like"/>
    <property type="match status" value="1"/>
</dbReference>
<dbReference type="Proteomes" id="UP001370490">
    <property type="component" value="Unassembled WGS sequence"/>
</dbReference>
<dbReference type="AlphaFoldDB" id="A0AAN8VQQ0"/>
<dbReference type="InterPro" id="IPR023393">
    <property type="entry name" value="START-like_dom_sf"/>
</dbReference>
<dbReference type="InterPro" id="IPR000916">
    <property type="entry name" value="Bet_v_I/MLP"/>
</dbReference>
<dbReference type="SUPFAM" id="SSF55961">
    <property type="entry name" value="Bet v1-like"/>
    <property type="match status" value="1"/>
</dbReference>
<evidence type="ECO:0000256" key="1">
    <source>
        <dbReference type="ARBA" id="ARBA00009744"/>
    </source>
</evidence>
<dbReference type="InterPro" id="IPR050279">
    <property type="entry name" value="Plant_def-hormone_signal"/>
</dbReference>
<dbReference type="GO" id="GO:0010427">
    <property type="term" value="F:abscisic acid binding"/>
    <property type="evidence" value="ECO:0007669"/>
    <property type="project" value="TreeGrafter"/>
</dbReference>
<proteinExistence type="inferred from homology"/>